<dbReference type="Proteomes" id="UP001454036">
    <property type="component" value="Unassembled WGS sequence"/>
</dbReference>
<evidence type="ECO:0000256" key="1">
    <source>
        <dbReference type="SAM" id="MobiDB-lite"/>
    </source>
</evidence>
<feature type="region of interest" description="Disordered" evidence="1">
    <location>
        <begin position="1"/>
        <end position="28"/>
    </location>
</feature>
<dbReference type="EMBL" id="BAABME010001651">
    <property type="protein sequence ID" value="GAA0150764.1"/>
    <property type="molecule type" value="Genomic_DNA"/>
</dbReference>
<gene>
    <name evidence="2" type="ORF">LIER_09629</name>
</gene>
<keyword evidence="3" id="KW-1185">Reference proteome</keyword>
<feature type="compositionally biased region" description="Polar residues" evidence="1">
    <location>
        <begin position="1"/>
        <end position="20"/>
    </location>
</feature>
<evidence type="ECO:0000313" key="3">
    <source>
        <dbReference type="Proteomes" id="UP001454036"/>
    </source>
</evidence>
<proteinExistence type="predicted"/>
<accession>A0AAV3PGG2</accession>
<name>A0AAV3PGG2_LITER</name>
<reference evidence="2 3" key="1">
    <citation type="submission" date="2024-01" db="EMBL/GenBank/DDBJ databases">
        <title>The complete chloroplast genome sequence of Lithospermum erythrorhizon: insights into the phylogenetic relationship among Boraginaceae species and the maternal lineages of purple gromwells.</title>
        <authorList>
            <person name="Okada T."/>
            <person name="Watanabe K."/>
        </authorList>
    </citation>
    <scope>NUCLEOTIDE SEQUENCE [LARGE SCALE GENOMIC DNA]</scope>
</reference>
<protein>
    <submittedName>
        <fullName evidence="2">Uncharacterized protein</fullName>
    </submittedName>
</protein>
<comment type="caution">
    <text evidence="2">The sequence shown here is derived from an EMBL/GenBank/DDBJ whole genome shotgun (WGS) entry which is preliminary data.</text>
</comment>
<sequence length="173" mass="19678">MTPATVTVDLSSSETHSNTGMGLHGEPSVPLQVELSQPFPPRGKLPDTEKFQQREGKAIALPGYSGKYLPTPFQIPNLEITDDAPWTSRKFHYHLAKPMLSKKMAAWYRTLQNPYAAVNGLHVWARRYDRLARVNHSLEYQIRCARKGLAHNRRMLVGMDHERSSLKLKTKKS</sequence>
<dbReference type="AlphaFoldDB" id="A0AAV3PGG2"/>
<evidence type="ECO:0000313" key="2">
    <source>
        <dbReference type="EMBL" id="GAA0150764.1"/>
    </source>
</evidence>
<organism evidence="2 3">
    <name type="scientific">Lithospermum erythrorhizon</name>
    <name type="common">Purple gromwell</name>
    <name type="synonym">Lithospermum officinale var. erythrorhizon</name>
    <dbReference type="NCBI Taxonomy" id="34254"/>
    <lineage>
        <taxon>Eukaryota</taxon>
        <taxon>Viridiplantae</taxon>
        <taxon>Streptophyta</taxon>
        <taxon>Embryophyta</taxon>
        <taxon>Tracheophyta</taxon>
        <taxon>Spermatophyta</taxon>
        <taxon>Magnoliopsida</taxon>
        <taxon>eudicotyledons</taxon>
        <taxon>Gunneridae</taxon>
        <taxon>Pentapetalae</taxon>
        <taxon>asterids</taxon>
        <taxon>lamiids</taxon>
        <taxon>Boraginales</taxon>
        <taxon>Boraginaceae</taxon>
        <taxon>Boraginoideae</taxon>
        <taxon>Lithospermeae</taxon>
        <taxon>Lithospermum</taxon>
    </lineage>
</organism>